<reference evidence="1 2" key="1">
    <citation type="submission" date="2019-11" db="EMBL/GenBank/DDBJ databases">
        <title>Detection and genome characteristic of a blood enterococcus casselifavus isolate from Zhengzhou,china.</title>
        <authorList>
            <person name="Wen P."/>
        </authorList>
    </citation>
    <scope>NUCLEOTIDE SEQUENCE [LARGE SCALE GENOMIC DNA]</scope>
    <source>
        <strain evidence="1 2">EC291</strain>
    </source>
</reference>
<dbReference type="RefSeq" id="WP_010749473.1">
    <property type="nucleotide sequence ID" value="NZ_CP046123.1"/>
</dbReference>
<name>A0ABD6Z0W3_ENTCA</name>
<dbReference type="InterPro" id="IPR025506">
    <property type="entry name" value="Abi_alpha"/>
</dbReference>
<dbReference type="Proteomes" id="UP000422837">
    <property type="component" value="Chromosome"/>
</dbReference>
<accession>A0ABD6Z0W3</accession>
<sequence>MIELIPTVVTSFATAMSTNAFKGAKGPAQALDDIMSLVGFEKLHLYAEKKRAKNEIYLKDYKEKIAQELVIIPEESIQEPPLSIVGPALEASKYYIEEEELRTMFAKLIASSMDKSKQKYIYPSFVEIIKQLSSEDAVFLKEFQTYTRLPYGKITAVEDKKSTSDFTKKIETKGKKTFFELPQLPSWEDFEKEYATKSFPFIDFFYYSKNRKEYLQNEFSISSINRLGLIIISQGAKLTNPLVYEEIETEFTLMKKQLEKDPSKTNLPRDCHLILEKGVIDLSPFGISFFNTCI</sequence>
<proteinExistence type="predicted"/>
<evidence type="ECO:0000313" key="2">
    <source>
        <dbReference type="Proteomes" id="UP000422837"/>
    </source>
</evidence>
<organism evidence="1 2">
    <name type="scientific">Enterococcus casseliflavus</name>
    <name type="common">Enterococcus flavescens</name>
    <dbReference type="NCBI Taxonomy" id="37734"/>
    <lineage>
        <taxon>Bacteria</taxon>
        <taxon>Bacillati</taxon>
        <taxon>Bacillota</taxon>
        <taxon>Bacilli</taxon>
        <taxon>Lactobacillales</taxon>
        <taxon>Enterococcaceae</taxon>
        <taxon>Enterococcus</taxon>
    </lineage>
</organism>
<dbReference type="EMBL" id="CP046123">
    <property type="protein sequence ID" value="QGN29977.1"/>
    <property type="molecule type" value="Genomic_DNA"/>
</dbReference>
<protein>
    <submittedName>
        <fullName evidence="1">DUF4393 domain-containing protein</fullName>
    </submittedName>
</protein>
<dbReference type="Pfam" id="PF14337">
    <property type="entry name" value="Abi_alpha"/>
    <property type="match status" value="1"/>
</dbReference>
<dbReference type="AlphaFoldDB" id="A0ABD6Z0W3"/>
<evidence type="ECO:0000313" key="1">
    <source>
        <dbReference type="EMBL" id="QGN29977.1"/>
    </source>
</evidence>
<gene>
    <name evidence="1" type="ORF">GFU50_10850</name>
</gene>